<gene>
    <name evidence="1" type="ORF">E1742_10440</name>
</gene>
<evidence type="ECO:0000313" key="2">
    <source>
        <dbReference type="Proteomes" id="UP000294359"/>
    </source>
</evidence>
<accession>A0ABX5SAL2</accession>
<keyword evidence="2" id="KW-1185">Reference proteome</keyword>
<protein>
    <submittedName>
        <fullName evidence="1">Uncharacterized protein</fullName>
    </submittedName>
</protein>
<reference evidence="1 2" key="1">
    <citation type="submission" date="2019-03" db="EMBL/GenBank/DDBJ databases">
        <title>Draft Genome Sequences of Six Type Strains of the Genus Massilia.</title>
        <authorList>
            <person name="Miess H."/>
            <person name="Frediansyhah A."/>
            <person name="Gross H."/>
        </authorList>
    </citation>
    <scope>NUCLEOTIDE SEQUENCE [LARGE SCALE GENOMIC DNA]</scope>
    <source>
        <strain evidence="1 2">DSM 17505</strain>
    </source>
</reference>
<name>A0ABX5SAL2_9BURK</name>
<dbReference type="RefSeq" id="WP_134384811.1">
    <property type="nucleotide sequence ID" value="NZ_BMWW01000001.1"/>
</dbReference>
<proteinExistence type="predicted"/>
<sequence length="153" mass="17300">MYTAKLDLQNGLIFVNSAPIVVDENGILVTSITKLCSPPFEAAEGRTCYRLLHKVSIFGRSADLVIEVGQRMVCAVAFLFDYIEFFESSILESKTLKAFEKSLNVKFLSDHPSTAILEFSKWGQAKFFYDHKQGDLSLDIIFIPDLRKHAFPE</sequence>
<evidence type="ECO:0000313" key="1">
    <source>
        <dbReference type="EMBL" id="QBQ36531.1"/>
    </source>
</evidence>
<dbReference type="Proteomes" id="UP000294359">
    <property type="component" value="Chromosome"/>
</dbReference>
<dbReference type="EMBL" id="CP038026">
    <property type="protein sequence ID" value="QBQ36531.1"/>
    <property type="molecule type" value="Genomic_DNA"/>
</dbReference>
<organism evidence="1 2">
    <name type="scientific">Pseudoduganella plicata</name>
    <dbReference type="NCBI Taxonomy" id="321984"/>
    <lineage>
        <taxon>Bacteria</taxon>
        <taxon>Pseudomonadati</taxon>
        <taxon>Pseudomonadota</taxon>
        <taxon>Betaproteobacteria</taxon>
        <taxon>Burkholderiales</taxon>
        <taxon>Oxalobacteraceae</taxon>
        <taxon>Telluria group</taxon>
        <taxon>Pseudoduganella</taxon>
    </lineage>
</organism>